<evidence type="ECO:0000313" key="2">
    <source>
        <dbReference type="Proteomes" id="UP001558850"/>
    </source>
</evidence>
<organism evidence="1 2">
    <name type="scientific">Paraburkholderia phymatum</name>
    <dbReference type="NCBI Taxonomy" id="148447"/>
    <lineage>
        <taxon>Bacteria</taxon>
        <taxon>Pseudomonadati</taxon>
        <taxon>Pseudomonadota</taxon>
        <taxon>Betaproteobacteria</taxon>
        <taxon>Burkholderiales</taxon>
        <taxon>Burkholderiaceae</taxon>
        <taxon>Paraburkholderia</taxon>
    </lineage>
</organism>
<gene>
    <name evidence="1" type="ORF">AB4Y32_29065</name>
</gene>
<protein>
    <submittedName>
        <fullName evidence="1">Uncharacterized protein</fullName>
    </submittedName>
</protein>
<proteinExistence type="predicted"/>
<evidence type="ECO:0000313" key="1">
    <source>
        <dbReference type="EMBL" id="MEX3935799.1"/>
    </source>
</evidence>
<keyword evidence="2" id="KW-1185">Reference proteome</keyword>
<comment type="caution">
    <text evidence="1">The sequence shown here is derived from an EMBL/GenBank/DDBJ whole genome shotgun (WGS) entry which is preliminary data.</text>
</comment>
<sequence>MDRSKLFGQRAVIIRYVKIPQLRVRMSAREGRLASISRGRVLVNSALLRHLRNPLSFCFPKLVVWLRQPGRAPAIRAYRLSSITQR</sequence>
<accession>A0ACC6U836</accession>
<dbReference type="Proteomes" id="UP001558850">
    <property type="component" value="Unassembled WGS sequence"/>
</dbReference>
<dbReference type="EMBL" id="JBFRCH010000023">
    <property type="protein sequence ID" value="MEX3935799.1"/>
    <property type="molecule type" value="Genomic_DNA"/>
</dbReference>
<reference evidence="1" key="1">
    <citation type="submission" date="2024-07" db="EMBL/GenBank/DDBJ databases">
        <title>A survey of Mimosa microsymbionts across Brazilian biomes reveals a high diversity of Paraburkholderia nodulating endemic species, but also that Cupriavidus is common as a symbiont of widespread species.</title>
        <authorList>
            <person name="Rouws L."/>
            <person name="Barauna A."/>
            <person name="Beukes C."/>
            <person name="Rouws J.R.C."/>
            <person name="De Faria S.M."/>
            <person name="Gross E."/>
            <person name="Bueno Dos Reis Junior F."/>
            <person name="Simon M.F."/>
            <person name="Maluk M."/>
            <person name="Odee D.W."/>
            <person name="Kenicer G."/>
            <person name="Young J.P.W."/>
            <person name="Reis V.M."/>
            <person name="Zilli J."/>
            <person name="James E.K."/>
        </authorList>
    </citation>
    <scope>NUCLEOTIDE SEQUENCE</scope>
    <source>
        <strain evidence="1">EG181B</strain>
    </source>
</reference>
<name>A0ACC6U836_9BURK</name>